<reference evidence="1" key="2">
    <citation type="submission" date="2021-09" db="EMBL/GenBank/DDBJ databases">
        <authorList>
            <person name="Jia N."/>
            <person name="Wang J."/>
            <person name="Shi W."/>
            <person name="Du L."/>
            <person name="Sun Y."/>
            <person name="Zhan W."/>
            <person name="Jiang J."/>
            <person name="Wang Q."/>
            <person name="Zhang B."/>
            <person name="Ji P."/>
            <person name="Sakyi L.B."/>
            <person name="Cui X."/>
            <person name="Yuan T."/>
            <person name="Jiang B."/>
            <person name="Yang W."/>
            <person name="Lam T.T.-Y."/>
            <person name="Chang Q."/>
            <person name="Ding S."/>
            <person name="Wang X."/>
            <person name="Zhu J."/>
            <person name="Ruan X."/>
            <person name="Zhao L."/>
            <person name="Wei J."/>
            <person name="Que T."/>
            <person name="Du C."/>
            <person name="Cheng J."/>
            <person name="Dai P."/>
            <person name="Han X."/>
            <person name="Huang E."/>
            <person name="Gao Y."/>
            <person name="Liu J."/>
            <person name="Shao H."/>
            <person name="Ye R."/>
            <person name="Li L."/>
            <person name="Wei W."/>
            <person name="Wang X."/>
            <person name="Wang C."/>
            <person name="Huo Q."/>
            <person name="Li W."/>
            <person name="Guo W."/>
            <person name="Chen H."/>
            <person name="Chen S."/>
            <person name="Zhou L."/>
            <person name="Zhou L."/>
            <person name="Ni X."/>
            <person name="Tian J."/>
            <person name="Zhou Y."/>
            <person name="Sheng Y."/>
            <person name="Liu T."/>
            <person name="Pan Y."/>
            <person name="Xia L."/>
            <person name="Li J."/>
            <person name="Zhao F."/>
            <person name="Cao W."/>
        </authorList>
    </citation>
    <scope>NUCLEOTIDE SEQUENCE</scope>
    <source>
        <strain evidence="1">Rmic-2018</strain>
        <tissue evidence="1">Larvae</tissue>
    </source>
</reference>
<reference evidence="1" key="1">
    <citation type="journal article" date="2020" name="Cell">
        <title>Large-Scale Comparative Analyses of Tick Genomes Elucidate Their Genetic Diversity and Vector Capacities.</title>
        <authorList>
            <consortium name="Tick Genome and Microbiome Consortium (TIGMIC)"/>
            <person name="Jia N."/>
            <person name="Wang J."/>
            <person name="Shi W."/>
            <person name="Du L."/>
            <person name="Sun Y."/>
            <person name="Zhan W."/>
            <person name="Jiang J.F."/>
            <person name="Wang Q."/>
            <person name="Zhang B."/>
            <person name="Ji P."/>
            <person name="Bell-Sakyi L."/>
            <person name="Cui X.M."/>
            <person name="Yuan T.T."/>
            <person name="Jiang B.G."/>
            <person name="Yang W.F."/>
            <person name="Lam T.T."/>
            <person name="Chang Q.C."/>
            <person name="Ding S.J."/>
            <person name="Wang X.J."/>
            <person name="Zhu J.G."/>
            <person name="Ruan X.D."/>
            <person name="Zhao L."/>
            <person name="Wei J.T."/>
            <person name="Ye R.Z."/>
            <person name="Que T.C."/>
            <person name="Du C.H."/>
            <person name="Zhou Y.H."/>
            <person name="Cheng J.X."/>
            <person name="Dai P.F."/>
            <person name="Guo W.B."/>
            <person name="Han X.H."/>
            <person name="Huang E.J."/>
            <person name="Li L.F."/>
            <person name="Wei W."/>
            <person name="Gao Y.C."/>
            <person name="Liu J.Z."/>
            <person name="Shao H.Z."/>
            <person name="Wang X."/>
            <person name="Wang C.C."/>
            <person name="Yang T.C."/>
            <person name="Huo Q.B."/>
            <person name="Li W."/>
            <person name="Chen H.Y."/>
            <person name="Chen S.E."/>
            <person name="Zhou L.G."/>
            <person name="Ni X.B."/>
            <person name="Tian J.H."/>
            <person name="Sheng Y."/>
            <person name="Liu T."/>
            <person name="Pan Y.S."/>
            <person name="Xia L.Y."/>
            <person name="Li J."/>
            <person name="Zhao F."/>
            <person name="Cao W.C."/>
        </authorList>
    </citation>
    <scope>NUCLEOTIDE SEQUENCE</scope>
    <source>
        <strain evidence="1">Rmic-2018</strain>
    </source>
</reference>
<dbReference type="GO" id="GO:0003723">
    <property type="term" value="F:RNA binding"/>
    <property type="evidence" value="ECO:0007669"/>
    <property type="project" value="TreeGrafter"/>
</dbReference>
<dbReference type="GO" id="GO:0017150">
    <property type="term" value="F:tRNA dihydrouridine synthase activity"/>
    <property type="evidence" value="ECO:0007669"/>
    <property type="project" value="TreeGrafter"/>
</dbReference>
<dbReference type="EMBL" id="JABSTU010000011">
    <property type="protein sequence ID" value="KAH8009279.1"/>
    <property type="molecule type" value="Genomic_DNA"/>
</dbReference>
<comment type="caution">
    <text evidence="1">The sequence shown here is derived from an EMBL/GenBank/DDBJ whole genome shotgun (WGS) entry which is preliminary data.</text>
</comment>
<evidence type="ECO:0000313" key="1">
    <source>
        <dbReference type="EMBL" id="KAH8009279.1"/>
    </source>
</evidence>
<name>A0A9J6D614_RHIMP</name>
<protein>
    <submittedName>
        <fullName evidence="1">Uncharacterized protein</fullName>
    </submittedName>
</protein>
<dbReference type="Proteomes" id="UP000821866">
    <property type="component" value="Chromosome 9"/>
</dbReference>
<keyword evidence="2" id="KW-1185">Reference proteome</keyword>
<gene>
    <name evidence="1" type="ORF">HPB51_014248</name>
</gene>
<proteinExistence type="predicted"/>
<dbReference type="PANTHER" id="PTHR45846">
    <property type="entry name" value="TRNA-DIHYDROURIDINE(47) SYNTHASE [NAD(P)(+)]-LIKE"/>
    <property type="match status" value="1"/>
</dbReference>
<evidence type="ECO:0000313" key="2">
    <source>
        <dbReference type="Proteomes" id="UP000821866"/>
    </source>
</evidence>
<dbReference type="PANTHER" id="PTHR45846:SF1">
    <property type="entry name" value="TRNA-DIHYDROURIDINE(47) SYNTHASE [NAD(P)(+)]-LIKE"/>
    <property type="match status" value="1"/>
</dbReference>
<sequence>MIVGHHCCRYIPVGLLEVLPQKINERPPPYRGRDDLETLFASPSCADWLKISSVIVWHGHLSASLSTSSSADSPSPSKTSATISLSLTVLACGNTAVNCEVITQEYISWHDAHIAAVLLFAGFLIGHHTRIGSVVHEAAMPKASSLRLLQAVRCSTPKSFASYFAFFAAGVGAVVGAAGDRGEAIPVSLAR</sequence>
<organism evidence="1 2">
    <name type="scientific">Rhipicephalus microplus</name>
    <name type="common">Cattle tick</name>
    <name type="synonym">Boophilus microplus</name>
    <dbReference type="NCBI Taxonomy" id="6941"/>
    <lineage>
        <taxon>Eukaryota</taxon>
        <taxon>Metazoa</taxon>
        <taxon>Ecdysozoa</taxon>
        <taxon>Arthropoda</taxon>
        <taxon>Chelicerata</taxon>
        <taxon>Arachnida</taxon>
        <taxon>Acari</taxon>
        <taxon>Parasitiformes</taxon>
        <taxon>Ixodida</taxon>
        <taxon>Ixodoidea</taxon>
        <taxon>Ixodidae</taxon>
        <taxon>Rhipicephalinae</taxon>
        <taxon>Rhipicephalus</taxon>
        <taxon>Boophilus</taxon>
    </lineage>
</organism>
<dbReference type="AlphaFoldDB" id="A0A9J6D614"/>
<accession>A0A9J6D614</accession>
<dbReference type="VEuPathDB" id="VectorBase:LOC119178796"/>